<organism evidence="4 5">
    <name type="scientific">Candidatus Aquicultor secundus</name>
    <dbReference type="NCBI Taxonomy" id="1973895"/>
    <lineage>
        <taxon>Bacteria</taxon>
        <taxon>Bacillati</taxon>
        <taxon>Actinomycetota</taxon>
        <taxon>Candidatus Aquicultoria</taxon>
        <taxon>Candidatus Aquicultorales</taxon>
        <taxon>Candidatus Aquicultoraceae</taxon>
        <taxon>Candidatus Aquicultor</taxon>
    </lineage>
</organism>
<comment type="caution">
    <text evidence="4">The sequence shown here is derived from an EMBL/GenBank/DDBJ whole genome shotgun (WGS) entry which is preliminary data.</text>
</comment>
<comment type="similarity">
    <text evidence="2">Belongs to the complex I 49 kDa subunit family.</text>
</comment>
<dbReference type="AlphaFoldDB" id="A0A2M7T8W9"/>
<evidence type="ECO:0000256" key="2">
    <source>
        <dbReference type="HAMAP-Rule" id="MF_01358"/>
    </source>
</evidence>
<gene>
    <name evidence="2" type="primary">nuoD</name>
    <name evidence="4" type="ORF">COY37_03975</name>
</gene>
<dbReference type="GO" id="GO:0050136">
    <property type="term" value="F:NADH dehydrogenase (quinone) (non-electrogenic) activity"/>
    <property type="evidence" value="ECO:0007669"/>
    <property type="project" value="UniProtKB-UniRule"/>
</dbReference>
<dbReference type="InterPro" id="IPR029014">
    <property type="entry name" value="NiFe-Hase_large"/>
</dbReference>
<feature type="domain" description="NADH-quinone oxidoreductase subunit D" evidence="3">
    <location>
        <begin position="146"/>
        <end position="312"/>
    </location>
</feature>
<dbReference type="GO" id="GO:0048038">
    <property type="term" value="F:quinone binding"/>
    <property type="evidence" value="ECO:0007669"/>
    <property type="project" value="UniProtKB-KW"/>
</dbReference>
<keyword evidence="1 2" id="KW-0874">Quinone</keyword>
<evidence type="ECO:0000256" key="1">
    <source>
        <dbReference type="ARBA" id="ARBA00022719"/>
    </source>
</evidence>
<name>A0A2M7T8W9_9ACTN</name>
<evidence type="ECO:0000259" key="3">
    <source>
        <dbReference type="Pfam" id="PF00346"/>
    </source>
</evidence>
<dbReference type="Gene3D" id="1.10.645.10">
    <property type="entry name" value="Cytochrome-c3 Hydrogenase, chain B"/>
    <property type="match status" value="1"/>
</dbReference>
<comment type="function">
    <text evidence="2">NDH-1 shuttles electrons from NADH, via FMN and iron-sulfur (Fe-S) centers, to quinones in the respiratory chain. The immediate electron acceptor for the enzyme in this species is believed to be a menaquinone. Couples the redox reaction to proton translocation (for every two electrons transferred, four hydrogen ions are translocated across the cytoplasmic membrane), and thus conserves the redox energy in a proton gradient.</text>
</comment>
<dbReference type="GO" id="GO:0051287">
    <property type="term" value="F:NAD binding"/>
    <property type="evidence" value="ECO:0007669"/>
    <property type="project" value="InterPro"/>
</dbReference>
<dbReference type="SUPFAM" id="SSF56762">
    <property type="entry name" value="HydB/Nqo4-like"/>
    <property type="match status" value="1"/>
</dbReference>
<comment type="catalytic activity">
    <reaction evidence="2">
        <text>a quinone + NADH + 5 H(+)(in) = a quinol + NAD(+) + 4 H(+)(out)</text>
        <dbReference type="Rhea" id="RHEA:57888"/>
        <dbReference type="ChEBI" id="CHEBI:15378"/>
        <dbReference type="ChEBI" id="CHEBI:24646"/>
        <dbReference type="ChEBI" id="CHEBI:57540"/>
        <dbReference type="ChEBI" id="CHEBI:57945"/>
        <dbReference type="ChEBI" id="CHEBI:132124"/>
    </reaction>
</comment>
<keyword evidence="2" id="KW-0520">NAD</keyword>
<dbReference type="NCBIfam" id="NF004739">
    <property type="entry name" value="PRK06075.1"/>
    <property type="match status" value="1"/>
</dbReference>
<accession>A0A2M7T8W9</accession>
<comment type="subunit">
    <text evidence="2">NDH-1 is composed of 14 different subunits. Subunits NuoB, C, D, E, F, and G constitute the peripheral sector of the complex.</text>
</comment>
<proteinExistence type="inferred from homology"/>
<dbReference type="EMBL" id="PFNG01000092">
    <property type="protein sequence ID" value="PIZ40403.1"/>
    <property type="molecule type" value="Genomic_DNA"/>
</dbReference>
<protein>
    <recommendedName>
        <fullName evidence="2">NADH-quinone oxidoreductase subunit D</fullName>
        <ecNumber evidence="2">7.1.1.-</ecNumber>
    </recommendedName>
    <alternativeName>
        <fullName evidence="2">NADH dehydrogenase I subunit D</fullName>
    </alternativeName>
    <alternativeName>
        <fullName evidence="2">NDH-1 subunit D</fullName>
    </alternativeName>
</protein>
<keyword evidence="2" id="KW-0472">Membrane</keyword>
<dbReference type="PANTHER" id="PTHR11993:SF10">
    <property type="entry name" value="NADH DEHYDROGENASE [UBIQUINONE] IRON-SULFUR PROTEIN 2, MITOCHONDRIAL"/>
    <property type="match status" value="1"/>
</dbReference>
<keyword evidence="2" id="KW-0813">Transport</keyword>
<dbReference type="EC" id="7.1.1.-" evidence="2"/>
<feature type="domain" description="NADH-quinone oxidoreductase subunit D" evidence="3">
    <location>
        <begin position="315"/>
        <end position="391"/>
    </location>
</feature>
<comment type="subcellular location">
    <subcellularLocation>
        <location evidence="2">Cell membrane</location>
        <topology evidence="2">Peripheral membrane protein</topology>
        <orientation evidence="2">Cytoplasmic side</orientation>
    </subcellularLocation>
</comment>
<dbReference type="PANTHER" id="PTHR11993">
    <property type="entry name" value="NADH-UBIQUINONE OXIDOREDUCTASE 49 KDA SUBUNIT"/>
    <property type="match status" value="1"/>
</dbReference>
<dbReference type="InterPro" id="IPR022885">
    <property type="entry name" value="NDH1_su_D/H"/>
</dbReference>
<dbReference type="Pfam" id="PF00346">
    <property type="entry name" value="Complex1_49kDa"/>
    <property type="match status" value="2"/>
</dbReference>
<keyword evidence="2" id="KW-1278">Translocase</keyword>
<keyword evidence="2" id="KW-1003">Cell membrane</keyword>
<sequence length="391" mass="43806">MKISNHNLSELEKDLALNGEVESTEDIVTEELAIHFGPQHPSAHGVFHAIFHVKGEVVTKIEPDIGYLHRCFEKIAENRTYTQFIPYTDRMDYVASMTNNWAYCMAVEKLAGIEVPERAEYIRVIVGELQRIASHLVFLSTAGSEAGALTPFVYFFDEREGILTLYEKICGARLTYNYIRIGGVRADAPEGWLDDTLAFVTRLKKRMYDYDRLVLGNYIFKKRFIGVAPFSAEQALDWGLTGPPLRSTGVSYDVRRSDPYSVYPRLEFDVVVKYKGDNYDRACIRSDEIKQSIRIIEQAIEQIPEGPVKADGIAKVFKPAAGEGYGHVESPKGDLGFYVVSDGTTKPYRVKIQGPSFGNLQALPAMSEGTYIGDVVLTLGTLDPVFGEVDR</sequence>
<evidence type="ECO:0000313" key="5">
    <source>
        <dbReference type="Proteomes" id="UP000230956"/>
    </source>
</evidence>
<dbReference type="HAMAP" id="MF_01358">
    <property type="entry name" value="NDH1_NuoD"/>
    <property type="match status" value="1"/>
</dbReference>
<dbReference type="Proteomes" id="UP000230956">
    <property type="component" value="Unassembled WGS sequence"/>
</dbReference>
<dbReference type="InterPro" id="IPR001135">
    <property type="entry name" value="NADH_Q_OxRdtase_suD"/>
</dbReference>
<evidence type="ECO:0000313" key="4">
    <source>
        <dbReference type="EMBL" id="PIZ40403.1"/>
    </source>
</evidence>
<reference evidence="5" key="1">
    <citation type="submission" date="2017-09" db="EMBL/GenBank/DDBJ databases">
        <title>Depth-based differentiation of microbial function through sediment-hosted aquifers and enrichment of novel symbionts in the deep terrestrial subsurface.</title>
        <authorList>
            <person name="Probst A.J."/>
            <person name="Ladd B."/>
            <person name="Jarett J.K."/>
            <person name="Geller-Mcgrath D.E."/>
            <person name="Sieber C.M.K."/>
            <person name="Emerson J.B."/>
            <person name="Anantharaman K."/>
            <person name="Thomas B.C."/>
            <person name="Malmstrom R."/>
            <person name="Stieglmeier M."/>
            <person name="Klingl A."/>
            <person name="Woyke T."/>
            <person name="Ryan C.M."/>
            <person name="Banfield J.F."/>
        </authorList>
    </citation>
    <scope>NUCLEOTIDE SEQUENCE [LARGE SCALE GENOMIC DNA]</scope>
</reference>
<dbReference type="GO" id="GO:0005886">
    <property type="term" value="C:plasma membrane"/>
    <property type="evidence" value="ECO:0007669"/>
    <property type="project" value="UniProtKB-SubCell"/>
</dbReference>